<keyword evidence="2" id="KW-0489">Methyltransferase</keyword>
<accession>A0A397T0K5</accession>
<comment type="caution">
    <text evidence="2">The sequence shown here is derived from an EMBL/GenBank/DDBJ whole genome shotgun (WGS) entry which is preliminary data.</text>
</comment>
<keyword evidence="3" id="KW-1185">Reference proteome</keyword>
<dbReference type="GO" id="GO:0008168">
    <property type="term" value="F:methyltransferase activity"/>
    <property type="evidence" value="ECO:0007669"/>
    <property type="project" value="UniProtKB-KW"/>
</dbReference>
<dbReference type="GO" id="GO:0032259">
    <property type="term" value="P:methylation"/>
    <property type="evidence" value="ECO:0007669"/>
    <property type="project" value="UniProtKB-KW"/>
</dbReference>
<dbReference type="PANTHER" id="PTHR43591:SF110">
    <property type="entry name" value="RHODANESE DOMAIN-CONTAINING PROTEIN"/>
    <property type="match status" value="1"/>
</dbReference>
<sequence length="287" mass="32932">MISKVIRFARRSPGNSNNDQLIFVMDEKQVDRLQIQHHLFRAIWGENFNSPIKEQLKAGGFHVLEVGCGPGTWICDMATDFPTSIFVGVDIVSTYPTQKPTNITFSNANLLTGLPFSDNTFDFVRMSSMVSCFTEVEWRTIVMDELLRVLKPGGYLELEEGDAESYNRSPSFDRLVRSLSTQFVSRNMDPIMSSKFREIMEATGSLTNIENKEITIPIGSWGGKLGTIMSEIVIRLFDEVRGKLIPAMNIRPREYDRILESFRHEMNVYKTYARHHRFHAMKTYGDH</sequence>
<protein>
    <submittedName>
        <fullName evidence="2">S-adenosyl-L-methionine-dependent methyltransferase</fullName>
    </submittedName>
</protein>
<name>A0A397T0K5_9GLOM</name>
<dbReference type="OrthoDB" id="2013972at2759"/>
<evidence type="ECO:0000259" key="1">
    <source>
        <dbReference type="Pfam" id="PF13649"/>
    </source>
</evidence>
<proteinExistence type="predicted"/>
<dbReference type="AlphaFoldDB" id="A0A397T0K5"/>
<dbReference type="Gene3D" id="3.40.50.150">
    <property type="entry name" value="Vaccinia Virus protein VP39"/>
    <property type="match status" value="1"/>
</dbReference>
<dbReference type="InterPro" id="IPR041698">
    <property type="entry name" value="Methyltransf_25"/>
</dbReference>
<reference evidence="2 3" key="1">
    <citation type="submission" date="2018-06" db="EMBL/GenBank/DDBJ databases">
        <title>Comparative genomics reveals the genomic features of Rhizophagus irregularis, R. cerebriforme, R. diaphanum and Gigaspora rosea, and their symbiotic lifestyle signature.</title>
        <authorList>
            <person name="Morin E."/>
            <person name="San Clemente H."/>
            <person name="Chen E.C.H."/>
            <person name="De La Providencia I."/>
            <person name="Hainaut M."/>
            <person name="Kuo A."/>
            <person name="Kohler A."/>
            <person name="Murat C."/>
            <person name="Tang N."/>
            <person name="Roy S."/>
            <person name="Loubradou J."/>
            <person name="Henrissat B."/>
            <person name="Grigoriev I.V."/>
            <person name="Corradi N."/>
            <person name="Roux C."/>
            <person name="Martin F.M."/>
        </authorList>
    </citation>
    <scope>NUCLEOTIDE SEQUENCE [LARGE SCALE GENOMIC DNA]</scope>
    <source>
        <strain evidence="2 3">DAOM 227022</strain>
    </source>
</reference>
<dbReference type="SUPFAM" id="SSF53335">
    <property type="entry name" value="S-adenosyl-L-methionine-dependent methyltransferases"/>
    <property type="match status" value="1"/>
</dbReference>
<dbReference type="Proteomes" id="UP000265703">
    <property type="component" value="Unassembled WGS sequence"/>
</dbReference>
<dbReference type="PANTHER" id="PTHR43591">
    <property type="entry name" value="METHYLTRANSFERASE"/>
    <property type="match status" value="1"/>
</dbReference>
<dbReference type="InterPro" id="IPR029063">
    <property type="entry name" value="SAM-dependent_MTases_sf"/>
</dbReference>
<keyword evidence="2" id="KW-0808">Transferase</keyword>
<evidence type="ECO:0000313" key="3">
    <source>
        <dbReference type="Proteomes" id="UP000265703"/>
    </source>
</evidence>
<dbReference type="EMBL" id="QKYT01000252">
    <property type="protein sequence ID" value="RIA88681.1"/>
    <property type="molecule type" value="Genomic_DNA"/>
</dbReference>
<evidence type="ECO:0000313" key="2">
    <source>
        <dbReference type="EMBL" id="RIA88681.1"/>
    </source>
</evidence>
<dbReference type="STRING" id="658196.A0A397T0K5"/>
<organism evidence="2 3">
    <name type="scientific">Glomus cerebriforme</name>
    <dbReference type="NCBI Taxonomy" id="658196"/>
    <lineage>
        <taxon>Eukaryota</taxon>
        <taxon>Fungi</taxon>
        <taxon>Fungi incertae sedis</taxon>
        <taxon>Mucoromycota</taxon>
        <taxon>Glomeromycotina</taxon>
        <taxon>Glomeromycetes</taxon>
        <taxon>Glomerales</taxon>
        <taxon>Glomeraceae</taxon>
        <taxon>Glomus</taxon>
    </lineage>
</organism>
<feature type="domain" description="Methyltransferase" evidence="1">
    <location>
        <begin position="63"/>
        <end position="154"/>
    </location>
</feature>
<dbReference type="CDD" id="cd02440">
    <property type="entry name" value="AdoMet_MTases"/>
    <property type="match status" value="1"/>
</dbReference>
<dbReference type="Pfam" id="PF13649">
    <property type="entry name" value="Methyltransf_25"/>
    <property type="match status" value="1"/>
</dbReference>
<gene>
    <name evidence="2" type="ORF">C1645_739191</name>
</gene>